<keyword evidence="1" id="KW-0472">Membrane</keyword>
<dbReference type="AlphaFoldDB" id="A0A0L1JV31"/>
<proteinExistence type="predicted"/>
<keyword evidence="1" id="KW-1133">Transmembrane helix</keyword>
<comment type="caution">
    <text evidence="2">The sequence shown here is derived from an EMBL/GenBank/DDBJ whole genome shotgun (WGS) entry which is preliminary data.</text>
</comment>
<organism evidence="2 3">
    <name type="scientific">Pseudaestuariivita atlantica</name>
    <dbReference type="NCBI Taxonomy" id="1317121"/>
    <lineage>
        <taxon>Bacteria</taxon>
        <taxon>Pseudomonadati</taxon>
        <taxon>Pseudomonadota</taxon>
        <taxon>Alphaproteobacteria</taxon>
        <taxon>Rhodobacterales</taxon>
        <taxon>Paracoccaceae</taxon>
        <taxon>Pseudaestuariivita</taxon>
    </lineage>
</organism>
<evidence type="ECO:0000313" key="3">
    <source>
        <dbReference type="Proteomes" id="UP000036938"/>
    </source>
</evidence>
<feature type="transmembrane region" description="Helical" evidence="1">
    <location>
        <begin position="6"/>
        <end position="25"/>
    </location>
</feature>
<protein>
    <submittedName>
        <fullName evidence="2">Uncharacterized protein</fullName>
    </submittedName>
</protein>
<keyword evidence="1" id="KW-0812">Transmembrane</keyword>
<dbReference type="Proteomes" id="UP000036938">
    <property type="component" value="Unassembled WGS sequence"/>
</dbReference>
<dbReference type="STRING" id="1317121.ATO11_02855"/>
<accession>A0A0L1JV31</accession>
<keyword evidence="3" id="KW-1185">Reference proteome</keyword>
<dbReference type="EMBL" id="AQQZ01000001">
    <property type="protein sequence ID" value="KNG95547.1"/>
    <property type="molecule type" value="Genomic_DNA"/>
</dbReference>
<evidence type="ECO:0000313" key="2">
    <source>
        <dbReference type="EMBL" id="KNG95547.1"/>
    </source>
</evidence>
<name>A0A0L1JV31_9RHOB</name>
<sequence length="108" mass="11638">MLEYGALLLVGLTAAIGLVAYIALLKPDKVMAETPQRLPVIRSMDTSGEDGFEASFILKTPDETLVRVTTTSLALAQTVVDTACVLRLDRASGRVSWRLAPPHRCPVS</sequence>
<evidence type="ECO:0000256" key="1">
    <source>
        <dbReference type="SAM" id="Phobius"/>
    </source>
</evidence>
<reference evidence="2 3" key="1">
    <citation type="journal article" date="2015" name="Int. J. Syst. Evol. Microbiol.">
        <title>Aestuariivita atlantica sp. nov., isolated from deep sea sediment of the Atlantic Ocean.</title>
        <authorList>
            <person name="Li G."/>
            <person name="Lai Q."/>
            <person name="Du Y."/>
            <person name="Liu X."/>
            <person name="Sun F."/>
            <person name="Shao Z."/>
        </authorList>
    </citation>
    <scope>NUCLEOTIDE SEQUENCE [LARGE SCALE GENOMIC DNA]</scope>
    <source>
        <strain evidence="2 3">22II-S11-z3</strain>
    </source>
</reference>
<gene>
    <name evidence="2" type="ORF">ATO11_02855</name>
</gene>